<dbReference type="Gene3D" id="2.70.150.10">
    <property type="entry name" value="Calcium-transporting ATPase, cytoplasmic transduction domain A"/>
    <property type="match status" value="1"/>
</dbReference>
<dbReference type="GO" id="GO:0000287">
    <property type="term" value="F:magnesium ion binding"/>
    <property type="evidence" value="ECO:0007669"/>
    <property type="project" value="UniProtKB-UniRule"/>
</dbReference>
<dbReference type="InterPro" id="IPR023298">
    <property type="entry name" value="ATPase_P-typ_TM_dom_sf"/>
</dbReference>
<dbReference type="EMBL" id="BACD03000052">
    <property type="protein sequence ID" value="GAO51787.1"/>
    <property type="molecule type" value="Genomic_DNA"/>
</dbReference>
<dbReference type="FunFam" id="3.40.1110.10:FF:000067">
    <property type="entry name" value="Phospholipid-transporting ATPase"/>
    <property type="match status" value="1"/>
</dbReference>
<feature type="binding site" evidence="17">
    <location>
        <position position="481"/>
    </location>
    <ligand>
        <name>ATP</name>
        <dbReference type="ChEBI" id="CHEBI:30616"/>
    </ligand>
</feature>
<dbReference type="OMA" id="IAITTWH"/>
<evidence type="ECO:0000256" key="18">
    <source>
        <dbReference type="PIRSR" id="PIRSR606539-3"/>
    </source>
</evidence>
<feature type="binding site" evidence="17">
    <location>
        <position position="762"/>
    </location>
    <ligand>
        <name>ATP</name>
        <dbReference type="ChEBI" id="CHEBI:30616"/>
    </ligand>
</feature>
<evidence type="ECO:0000256" key="3">
    <source>
        <dbReference type="ARBA" id="ARBA00008109"/>
    </source>
</evidence>
<dbReference type="SUPFAM" id="SSF81653">
    <property type="entry name" value="Calcium ATPase, transduction domain A"/>
    <property type="match status" value="1"/>
</dbReference>
<name>A0A0E9NPI1_SAICN</name>
<feature type="binding site" evidence="17">
    <location>
        <position position="871"/>
    </location>
    <ligand>
        <name>ATP</name>
        <dbReference type="ChEBI" id="CHEBI:30616"/>
    </ligand>
</feature>
<keyword evidence="10 19" id="KW-1278">Translocase</keyword>
<dbReference type="EC" id="7.6.2.1" evidence="19"/>
<evidence type="ECO:0000256" key="17">
    <source>
        <dbReference type="PIRSR" id="PIRSR606539-2"/>
    </source>
</evidence>
<dbReference type="SUPFAM" id="SSF56784">
    <property type="entry name" value="HAD-like"/>
    <property type="match status" value="1"/>
</dbReference>
<feature type="transmembrane region" description="Helical" evidence="19">
    <location>
        <begin position="957"/>
        <end position="977"/>
    </location>
</feature>
<keyword evidence="8 17" id="KW-0067">ATP-binding</keyword>
<feature type="binding site" evidence="17">
    <location>
        <position position="760"/>
    </location>
    <ligand>
        <name>ATP</name>
        <dbReference type="ChEBI" id="CHEBI:30616"/>
    </ligand>
</feature>
<evidence type="ECO:0000256" key="10">
    <source>
        <dbReference type="ARBA" id="ARBA00022967"/>
    </source>
</evidence>
<dbReference type="Gene3D" id="3.40.50.1000">
    <property type="entry name" value="HAD superfamily/HAD-like"/>
    <property type="match status" value="1"/>
</dbReference>
<dbReference type="InterPro" id="IPR032631">
    <property type="entry name" value="P-type_ATPase_N"/>
</dbReference>
<comment type="caution">
    <text evidence="24">The sequence shown here is derived from an EMBL/GenBank/DDBJ whole genome shotgun (WGS) entry which is preliminary data.</text>
</comment>
<keyword evidence="7 17" id="KW-0547">Nucleotide-binding</keyword>
<organism evidence="24 25">
    <name type="scientific">Saitoella complicata (strain BCRC 22490 / CBS 7301 / JCM 7358 / NBRC 10748 / NRRL Y-17804)</name>
    <dbReference type="NCBI Taxonomy" id="698492"/>
    <lineage>
        <taxon>Eukaryota</taxon>
        <taxon>Fungi</taxon>
        <taxon>Dikarya</taxon>
        <taxon>Ascomycota</taxon>
        <taxon>Taphrinomycotina</taxon>
        <taxon>Taphrinomycotina incertae sedis</taxon>
        <taxon>Saitoella</taxon>
    </lineage>
</organism>
<feature type="binding site" evidence="17">
    <location>
        <position position="679"/>
    </location>
    <ligand>
        <name>ATP</name>
        <dbReference type="ChEBI" id="CHEBI:30616"/>
    </ligand>
</feature>
<evidence type="ECO:0000256" key="14">
    <source>
        <dbReference type="ARBA" id="ARBA00034036"/>
    </source>
</evidence>
<dbReference type="GO" id="GO:0006897">
    <property type="term" value="P:endocytosis"/>
    <property type="evidence" value="ECO:0007669"/>
    <property type="project" value="TreeGrafter"/>
</dbReference>
<evidence type="ECO:0000256" key="1">
    <source>
        <dbReference type="ARBA" id="ARBA00001946"/>
    </source>
</evidence>
<evidence type="ECO:0000259" key="22">
    <source>
        <dbReference type="Pfam" id="PF16209"/>
    </source>
</evidence>
<evidence type="ECO:0000256" key="5">
    <source>
        <dbReference type="ARBA" id="ARBA00022692"/>
    </source>
</evidence>
<dbReference type="SUPFAM" id="SSF81665">
    <property type="entry name" value="Calcium ATPase, transmembrane domain M"/>
    <property type="match status" value="1"/>
</dbReference>
<comment type="subcellular location">
    <subcellularLocation>
        <location evidence="2">Endosome membrane</location>
        <topology evidence="2">Multi-pass membrane protein</topology>
    </subcellularLocation>
    <subcellularLocation>
        <location evidence="19">Membrane</location>
        <topology evidence="19">Multi-pass membrane protein</topology>
    </subcellularLocation>
</comment>
<dbReference type="PROSITE" id="PS00154">
    <property type="entry name" value="ATPASE_E1_E2"/>
    <property type="match status" value="1"/>
</dbReference>
<keyword evidence="6 18" id="KW-0479">Metal-binding</keyword>
<dbReference type="InterPro" id="IPR032630">
    <property type="entry name" value="P_typ_ATPase_c"/>
</dbReference>
<feature type="binding site" evidence="17">
    <location>
        <position position="872"/>
    </location>
    <ligand>
        <name>ATP</name>
        <dbReference type="ChEBI" id="CHEBI:30616"/>
    </ligand>
</feature>
<feature type="binding site" evidence="18">
    <location>
        <position position="483"/>
    </location>
    <ligand>
        <name>Mg(2+)</name>
        <dbReference type="ChEBI" id="CHEBI:18420"/>
    </ligand>
</feature>
<dbReference type="FunFam" id="3.40.50.1000:FF:000009">
    <property type="entry name" value="Phospholipid-transporting ATPase"/>
    <property type="match status" value="1"/>
</dbReference>
<keyword evidence="4" id="KW-0813">Transport</keyword>
<dbReference type="InterPro" id="IPR023299">
    <property type="entry name" value="ATPase_P-typ_cyto_dom_N"/>
</dbReference>
<evidence type="ECO:0000256" key="7">
    <source>
        <dbReference type="ARBA" id="ARBA00022741"/>
    </source>
</evidence>
<dbReference type="PANTHER" id="PTHR24092">
    <property type="entry name" value="PROBABLE PHOSPHOLIPID-TRANSPORTING ATPASE"/>
    <property type="match status" value="1"/>
</dbReference>
<keyword evidence="9 18" id="KW-0460">Magnesium</keyword>
<evidence type="ECO:0000256" key="12">
    <source>
        <dbReference type="ARBA" id="ARBA00023055"/>
    </source>
</evidence>
<feature type="active site" description="4-aspartylphosphate intermediate" evidence="16">
    <location>
        <position position="481"/>
    </location>
</feature>
<dbReference type="Proteomes" id="UP000033140">
    <property type="component" value="Unassembled WGS sequence"/>
</dbReference>
<comment type="similarity">
    <text evidence="3 19">Belongs to the cation transport ATPase (P-type) (TC 3.A.3) family. Type IV subfamily.</text>
</comment>
<dbReference type="InterPro" id="IPR059000">
    <property type="entry name" value="ATPase_P-type_domA"/>
</dbReference>
<dbReference type="SFLD" id="SFLDG00002">
    <property type="entry name" value="C1.7:_P-type_atpase_like"/>
    <property type="match status" value="1"/>
</dbReference>
<evidence type="ECO:0000313" key="24">
    <source>
        <dbReference type="EMBL" id="GAO51787.1"/>
    </source>
</evidence>
<keyword evidence="25" id="KW-1185">Reference proteome</keyword>
<dbReference type="GO" id="GO:0005802">
    <property type="term" value="C:trans-Golgi network"/>
    <property type="evidence" value="ECO:0007669"/>
    <property type="project" value="TreeGrafter"/>
</dbReference>
<dbReference type="SFLD" id="SFLDF00027">
    <property type="entry name" value="p-type_atpase"/>
    <property type="match status" value="1"/>
</dbReference>
<comment type="cofactor">
    <cofactor evidence="1 18">
        <name>Mg(2+)</name>
        <dbReference type="ChEBI" id="CHEBI:18420"/>
    </cofactor>
</comment>
<feature type="transmembrane region" description="Helical" evidence="19">
    <location>
        <begin position="1039"/>
        <end position="1056"/>
    </location>
</feature>
<evidence type="ECO:0000259" key="21">
    <source>
        <dbReference type="Pfam" id="PF00122"/>
    </source>
</evidence>
<comment type="catalytic activity">
    <reaction evidence="14 19">
        <text>ATP + H2O + phospholipidSide 1 = ADP + phosphate + phospholipidSide 2.</text>
        <dbReference type="EC" id="7.6.2.1"/>
    </reaction>
</comment>
<feature type="binding site" evidence="17">
    <location>
        <position position="609"/>
    </location>
    <ligand>
        <name>ATP</name>
        <dbReference type="ChEBI" id="CHEBI:30616"/>
    </ligand>
</feature>
<dbReference type="GO" id="GO:0006890">
    <property type="term" value="P:retrograde vesicle-mediated transport, Golgi to endoplasmic reticulum"/>
    <property type="evidence" value="ECO:0007669"/>
    <property type="project" value="TreeGrafter"/>
</dbReference>
<keyword evidence="12" id="KW-0445">Lipid transport</keyword>
<feature type="binding site" evidence="17">
    <location>
        <position position="483"/>
    </location>
    <ligand>
        <name>ATP</name>
        <dbReference type="ChEBI" id="CHEBI:30616"/>
    </ligand>
</feature>
<dbReference type="AlphaFoldDB" id="A0A0E9NPI1"/>
<feature type="binding site" evidence="17">
    <location>
        <position position="650"/>
    </location>
    <ligand>
        <name>ATP</name>
        <dbReference type="ChEBI" id="CHEBI:30616"/>
    </ligand>
</feature>
<dbReference type="PRINTS" id="PR00119">
    <property type="entry name" value="CATATPASE"/>
</dbReference>
<reference evidence="24 25" key="2">
    <citation type="journal article" date="2014" name="J. Gen. Appl. Microbiol.">
        <title>The early diverging ascomycetous budding yeast Saitoella complicata has three histone deacetylases belonging to the Clr6, Hos2, and Rpd3 lineages.</title>
        <authorList>
            <person name="Nishida H."/>
            <person name="Matsumoto T."/>
            <person name="Kondo S."/>
            <person name="Hamamoto M."/>
            <person name="Yoshikawa H."/>
        </authorList>
    </citation>
    <scope>NUCLEOTIDE SEQUENCE [LARGE SCALE GENOMIC DNA]</scope>
    <source>
        <strain evidence="24 25">NRRL Y-17804</strain>
    </source>
</reference>
<proteinExistence type="inferred from homology"/>
<feature type="transmembrane region" description="Helical" evidence="19">
    <location>
        <begin position="1007"/>
        <end position="1033"/>
    </location>
</feature>
<gene>
    <name evidence="24" type="ORF">G7K_5878-t1</name>
</gene>
<feature type="domain" description="P-type ATPase N-terminal" evidence="22">
    <location>
        <begin position="145"/>
        <end position="197"/>
    </location>
</feature>
<evidence type="ECO:0000256" key="6">
    <source>
        <dbReference type="ARBA" id="ARBA00022723"/>
    </source>
</evidence>
<dbReference type="Pfam" id="PF00122">
    <property type="entry name" value="E1-E2_ATPase"/>
    <property type="match status" value="1"/>
</dbReference>
<comment type="catalytic activity">
    <reaction evidence="15">
        <text>a 1,2-diacyl-sn-glycero-3-phosphoethanolamine(out) + ATP + H2O = a 1,2-diacyl-sn-glycero-3-phosphoethanolamine(in) + ADP + phosphate + H(+)</text>
        <dbReference type="Rhea" id="RHEA:66132"/>
        <dbReference type="ChEBI" id="CHEBI:15377"/>
        <dbReference type="ChEBI" id="CHEBI:15378"/>
        <dbReference type="ChEBI" id="CHEBI:30616"/>
        <dbReference type="ChEBI" id="CHEBI:43474"/>
        <dbReference type="ChEBI" id="CHEBI:64612"/>
        <dbReference type="ChEBI" id="CHEBI:456216"/>
    </reaction>
    <physiologicalReaction direction="left-to-right" evidence="15">
        <dbReference type="Rhea" id="RHEA:66133"/>
    </physiologicalReaction>
</comment>
<feature type="transmembrane region" description="Helical" evidence="19">
    <location>
        <begin position="1093"/>
        <end position="1118"/>
    </location>
</feature>
<feature type="transmembrane region" description="Helical" evidence="19">
    <location>
        <begin position="1068"/>
        <end position="1087"/>
    </location>
</feature>
<sequence>MVWPYLTVLPSILLIFYSRRQNSHGVKRLSNLRCALLQSSPRTRSCAEAYTAQVIFNHNKPYEELKGMSDSIPLRTFRKSIRDEDSDDDDFLDRLGEVEEGRFRSEDDLERPLIGNGVNRTEKQPPRSSLESRTVNFTATTRPEPSKAFPPNTISNTLYTPLTFLPLTLYHQFRSFFNLYFLLIALSQAIPVLRIGYLSTYIAPLVFVLGVTLAREAVDDLTRRRRDREANSELYETVGGEWVRAGQLRVGDVVRLEKDRRVPADVVLISTGSNGNADEEGEVFIRTDQLDGETDWKLRVPALPSTVSLLSGRIEAEGPSRYIHNFAGRLVLADGGMIPLSVENALWTNTVLASGTAIGVVVYTGRETRAGMSSTKTSGGKTGKLEFEINNLSKILCALTLSLSIGLVAAGGFDNGSWYIDITRFLILFSTIIPVSLRVNLDLSKSVYAHQIEHDATIPDTIVRTSTIPEELGRVEYLLTDKTGTLTRNEMEMRRVHVGSVGFGEEDVDDVRSFVANQRNTTGGRGKREVGQKVRDLVLAMALCHNVTPTNDANGFTTYQAASPDEIAIVKWTEEVGLTLKARDRRSITLWNSQARENVVYDVLHLFPFTSETKRMGIVVRERKQKPEKVDGDIGETGEDGGDDVWFFEKGADVAMQKIVKANDWVEEEGGNMAREGLRTLVVGRKRLNNDEYESFRERYEKAGMLLQGRDVAMQSVVSGVLERDVELLGMTGVEDKLQDDVKPSLEVLRNAGVKIWMLTGDKVETAKCVAISAKLVARGQYIHTVTRLQHREDAIRELEFLGSKTDSCLLIDGESIQLFLDTMRSEFVGVATVLPAVIACRCTPTQKADIAMMIKEYTKRRVCCIGDGGNDVSMIQAADVGVGIVGKEGKQASLAADFSVLQFSFLTKLLLWHGRNSYKRSAKLAQFVIHRGLVIAVCQTVFSVSSKYAPIALHQGWLLVGYATIYTMFPVFSFVLDRDVSEGLAQMYPELYKELKEGRTLSYRSFFVWVAVSVYQGCVIQILAQFLVGLIGSNDAPNAKMVAVSFTALVLNELAMAAFEITTWHRYMIIAQICTATVYFVSIPFLGDYFDLAYVVSIPFVWKTALVLGISLIPPIAARWIRRRLKPPSYVRLQR</sequence>
<evidence type="ECO:0000256" key="2">
    <source>
        <dbReference type="ARBA" id="ARBA00004337"/>
    </source>
</evidence>
<dbReference type="InterPro" id="IPR006539">
    <property type="entry name" value="P-type_ATPase_IV"/>
</dbReference>
<comment type="caution">
    <text evidence="19">Lacks conserved residue(s) required for the propagation of feature annotation.</text>
</comment>
<evidence type="ECO:0000256" key="20">
    <source>
        <dbReference type="SAM" id="MobiDB-lite"/>
    </source>
</evidence>
<reference evidence="24 25" key="3">
    <citation type="journal article" date="2015" name="Genome Announc.">
        <title>Draft Genome Sequence of the Archiascomycetous Yeast Saitoella complicata.</title>
        <authorList>
            <person name="Yamauchi K."/>
            <person name="Kondo S."/>
            <person name="Hamamoto M."/>
            <person name="Takahashi Y."/>
            <person name="Ogura Y."/>
            <person name="Hayashi T."/>
            <person name="Nishida H."/>
        </authorList>
    </citation>
    <scope>NUCLEOTIDE SEQUENCE [LARGE SCALE GENOMIC DNA]</scope>
    <source>
        <strain evidence="24 25">NRRL Y-17804</strain>
    </source>
</reference>
<dbReference type="GO" id="GO:0005524">
    <property type="term" value="F:ATP binding"/>
    <property type="evidence" value="ECO:0007669"/>
    <property type="project" value="UniProtKB-UniRule"/>
</dbReference>
<reference evidence="24 25" key="1">
    <citation type="journal article" date="2011" name="J. Gen. Appl. Microbiol.">
        <title>Draft genome sequencing of the enigmatic yeast Saitoella complicata.</title>
        <authorList>
            <person name="Nishida H."/>
            <person name="Hamamoto M."/>
            <person name="Sugiyama J."/>
        </authorList>
    </citation>
    <scope>NUCLEOTIDE SEQUENCE [LARGE SCALE GENOMIC DNA]</scope>
    <source>
        <strain evidence="24 25">NRRL Y-17804</strain>
    </source>
</reference>
<feature type="binding site" evidence="17">
    <location>
        <position position="482"/>
    </location>
    <ligand>
        <name>ATP</name>
        <dbReference type="ChEBI" id="CHEBI:30616"/>
    </ligand>
</feature>
<evidence type="ECO:0000256" key="15">
    <source>
        <dbReference type="ARBA" id="ARBA00049128"/>
    </source>
</evidence>
<evidence type="ECO:0000259" key="23">
    <source>
        <dbReference type="Pfam" id="PF16212"/>
    </source>
</evidence>
<dbReference type="GO" id="GO:0010008">
    <property type="term" value="C:endosome membrane"/>
    <property type="evidence" value="ECO:0007669"/>
    <property type="project" value="UniProtKB-SubCell"/>
</dbReference>
<evidence type="ECO:0000256" key="11">
    <source>
        <dbReference type="ARBA" id="ARBA00022989"/>
    </source>
</evidence>
<feature type="binding site" evidence="17">
    <location>
        <position position="848"/>
    </location>
    <ligand>
        <name>ATP</name>
        <dbReference type="ChEBI" id="CHEBI:30616"/>
    </ligand>
</feature>
<dbReference type="STRING" id="698492.A0A0E9NPI1"/>
<evidence type="ECO:0000256" key="16">
    <source>
        <dbReference type="PIRSR" id="PIRSR606539-1"/>
    </source>
</evidence>
<dbReference type="InterPro" id="IPR008250">
    <property type="entry name" value="ATPase_P-typ_transduc_dom_A_sf"/>
</dbReference>
<dbReference type="GO" id="GO:0005886">
    <property type="term" value="C:plasma membrane"/>
    <property type="evidence" value="ECO:0007669"/>
    <property type="project" value="TreeGrafter"/>
</dbReference>
<dbReference type="InterPro" id="IPR036412">
    <property type="entry name" value="HAD-like_sf"/>
</dbReference>
<evidence type="ECO:0000256" key="4">
    <source>
        <dbReference type="ARBA" id="ARBA00022448"/>
    </source>
</evidence>
<dbReference type="InterPro" id="IPR018303">
    <property type="entry name" value="ATPase_P-typ_P_site"/>
</dbReference>
<evidence type="ECO:0000313" key="25">
    <source>
        <dbReference type="Proteomes" id="UP000033140"/>
    </source>
</evidence>
<dbReference type="NCBIfam" id="TIGR01652">
    <property type="entry name" value="ATPase-Plipid"/>
    <property type="match status" value="1"/>
</dbReference>
<evidence type="ECO:0000256" key="9">
    <source>
        <dbReference type="ARBA" id="ARBA00022842"/>
    </source>
</evidence>
<dbReference type="PANTHER" id="PTHR24092:SF5">
    <property type="entry name" value="PHOSPHOLIPID-TRANSPORTING ATPASE"/>
    <property type="match status" value="1"/>
</dbReference>
<feature type="domain" description="P-type ATPase C-terminal" evidence="23">
    <location>
        <begin position="895"/>
        <end position="1128"/>
    </location>
</feature>
<dbReference type="InterPro" id="IPR044492">
    <property type="entry name" value="P_typ_ATPase_HD_dom"/>
</dbReference>
<feature type="binding site" evidence="18">
    <location>
        <position position="872"/>
    </location>
    <ligand>
        <name>Mg(2+)</name>
        <dbReference type="ChEBI" id="CHEBI:18420"/>
    </ligand>
</feature>
<dbReference type="InterPro" id="IPR001757">
    <property type="entry name" value="P_typ_ATPase"/>
</dbReference>
<keyword evidence="13 19" id="KW-0472">Membrane</keyword>
<evidence type="ECO:0000256" key="8">
    <source>
        <dbReference type="ARBA" id="ARBA00022840"/>
    </source>
</evidence>
<dbReference type="GO" id="GO:0045332">
    <property type="term" value="P:phospholipid translocation"/>
    <property type="evidence" value="ECO:0007669"/>
    <property type="project" value="TreeGrafter"/>
</dbReference>
<feature type="binding site" evidence="18">
    <location>
        <position position="481"/>
    </location>
    <ligand>
        <name>Mg(2+)</name>
        <dbReference type="ChEBI" id="CHEBI:18420"/>
    </ligand>
</feature>
<evidence type="ECO:0000256" key="13">
    <source>
        <dbReference type="ARBA" id="ARBA00023136"/>
    </source>
</evidence>
<feature type="binding site" evidence="17">
    <location>
        <position position="566"/>
    </location>
    <ligand>
        <name>ATP</name>
        <dbReference type="ChEBI" id="CHEBI:30616"/>
    </ligand>
</feature>
<protein>
    <recommendedName>
        <fullName evidence="19">Phospholipid-transporting ATPase</fullName>
        <ecNumber evidence="19">7.6.2.1</ecNumber>
    </recommendedName>
</protein>
<feature type="region of interest" description="Disordered" evidence="20">
    <location>
        <begin position="114"/>
        <end position="133"/>
    </location>
</feature>
<dbReference type="GO" id="GO:0016887">
    <property type="term" value="F:ATP hydrolysis activity"/>
    <property type="evidence" value="ECO:0007669"/>
    <property type="project" value="InterPro"/>
</dbReference>
<dbReference type="SFLD" id="SFLDS00003">
    <property type="entry name" value="Haloacid_Dehalogenase"/>
    <property type="match status" value="1"/>
</dbReference>
<dbReference type="InterPro" id="IPR023214">
    <property type="entry name" value="HAD_sf"/>
</dbReference>
<dbReference type="Pfam" id="PF16212">
    <property type="entry name" value="PhoLip_ATPase_C"/>
    <property type="match status" value="1"/>
</dbReference>
<accession>A0A0E9NPI1</accession>
<feature type="binding site" evidence="17">
    <location>
        <position position="842"/>
    </location>
    <ligand>
        <name>ATP</name>
        <dbReference type="ChEBI" id="CHEBI:30616"/>
    </ligand>
</feature>
<keyword evidence="11 19" id="KW-1133">Transmembrane helix</keyword>
<dbReference type="Pfam" id="PF16209">
    <property type="entry name" value="PhoLip_ATPase_N"/>
    <property type="match status" value="1"/>
</dbReference>
<dbReference type="NCBIfam" id="TIGR01494">
    <property type="entry name" value="ATPase_P-type"/>
    <property type="match status" value="2"/>
</dbReference>
<feature type="binding site" evidence="17">
    <location>
        <position position="761"/>
    </location>
    <ligand>
        <name>ATP</name>
        <dbReference type="ChEBI" id="CHEBI:30616"/>
    </ligand>
</feature>
<feature type="binding site" evidence="18">
    <location>
        <position position="868"/>
    </location>
    <ligand>
        <name>Mg(2+)</name>
        <dbReference type="ChEBI" id="CHEBI:18420"/>
    </ligand>
</feature>
<keyword evidence="5 19" id="KW-0812">Transmembrane</keyword>
<dbReference type="SUPFAM" id="SSF81660">
    <property type="entry name" value="Metal cation-transporting ATPase, ATP-binding domain N"/>
    <property type="match status" value="1"/>
</dbReference>
<dbReference type="GO" id="GO:0140326">
    <property type="term" value="F:ATPase-coupled intramembrane lipid transporter activity"/>
    <property type="evidence" value="ECO:0007669"/>
    <property type="project" value="UniProtKB-EC"/>
</dbReference>
<dbReference type="Gene3D" id="3.40.1110.10">
    <property type="entry name" value="Calcium-transporting ATPase, cytoplasmic domain N"/>
    <property type="match status" value="1"/>
</dbReference>
<evidence type="ECO:0000256" key="19">
    <source>
        <dbReference type="RuleBase" id="RU362033"/>
    </source>
</evidence>
<feature type="domain" description="P-type ATPase A" evidence="21">
    <location>
        <begin position="242"/>
        <end position="371"/>
    </location>
</feature>